<reference evidence="2 3" key="2">
    <citation type="journal article" date="2017" name="Front. Plant Sci.">
        <title>Gene Classification and Mining of Molecular Markers Useful in Red Clover (Trifolium pratense) Breeding.</title>
        <authorList>
            <person name="Istvanek J."/>
            <person name="Dluhosova J."/>
            <person name="Dluhos P."/>
            <person name="Patkova L."/>
            <person name="Nedelnik J."/>
            <person name="Repkova J."/>
        </authorList>
    </citation>
    <scope>NUCLEOTIDE SEQUENCE [LARGE SCALE GENOMIC DNA]</scope>
    <source>
        <strain evidence="3">cv. Tatra</strain>
        <tissue evidence="2">Young leaves</tissue>
    </source>
</reference>
<dbReference type="AlphaFoldDB" id="A0A2K3KJY3"/>
<comment type="caution">
    <text evidence="2">The sequence shown here is derived from an EMBL/GenBank/DDBJ whole genome shotgun (WGS) entry which is preliminary data.</text>
</comment>
<organism evidence="2 3">
    <name type="scientific">Trifolium pratense</name>
    <name type="common">Red clover</name>
    <dbReference type="NCBI Taxonomy" id="57577"/>
    <lineage>
        <taxon>Eukaryota</taxon>
        <taxon>Viridiplantae</taxon>
        <taxon>Streptophyta</taxon>
        <taxon>Embryophyta</taxon>
        <taxon>Tracheophyta</taxon>
        <taxon>Spermatophyta</taxon>
        <taxon>Magnoliopsida</taxon>
        <taxon>eudicotyledons</taxon>
        <taxon>Gunneridae</taxon>
        <taxon>Pentapetalae</taxon>
        <taxon>rosids</taxon>
        <taxon>fabids</taxon>
        <taxon>Fabales</taxon>
        <taxon>Fabaceae</taxon>
        <taxon>Papilionoideae</taxon>
        <taxon>50 kb inversion clade</taxon>
        <taxon>NPAAA clade</taxon>
        <taxon>Hologalegina</taxon>
        <taxon>IRL clade</taxon>
        <taxon>Trifolieae</taxon>
        <taxon>Trifolium</taxon>
    </lineage>
</organism>
<evidence type="ECO:0000313" key="3">
    <source>
        <dbReference type="Proteomes" id="UP000236291"/>
    </source>
</evidence>
<feature type="region of interest" description="Disordered" evidence="1">
    <location>
        <begin position="1"/>
        <end position="37"/>
    </location>
</feature>
<evidence type="ECO:0000313" key="2">
    <source>
        <dbReference type="EMBL" id="PNX66600.1"/>
    </source>
</evidence>
<proteinExistence type="predicted"/>
<protein>
    <submittedName>
        <fullName evidence="2">Uncharacterized protein</fullName>
    </submittedName>
</protein>
<feature type="compositionally biased region" description="Basic and acidic residues" evidence="1">
    <location>
        <begin position="1"/>
        <end position="10"/>
    </location>
</feature>
<evidence type="ECO:0000256" key="1">
    <source>
        <dbReference type="SAM" id="MobiDB-lite"/>
    </source>
</evidence>
<dbReference type="EMBL" id="ASHM01195899">
    <property type="protein sequence ID" value="PNX66600.1"/>
    <property type="molecule type" value="Genomic_DNA"/>
</dbReference>
<name>A0A2K3KJY3_TRIPR</name>
<feature type="non-terminal residue" evidence="2">
    <location>
        <position position="1"/>
    </location>
</feature>
<accession>A0A2K3KJY3</accession>
<dbReference type="Proteomes" id="UP000236291">
    <property type="component" value="Unassembled WGS sequence"/>
</dbReference>
<sequence>GYYAARDSHHATRNRSRGNSSSGSGYYAARETATPPA</sequence>
<gene>
    <name evidence="2" type="ORF">L195_g063128</name>
</gene>
<reference evidence="2 3" key="1">
    <citation type="journal article" date="2014" name="Am. J. Bot.">
        <title>Genome assembly and annotation for red clover (Trifolium pratense; Fabaceae).</title>
        <authorList>
            <person name="Istvanek J."/>
            <person name="Jaros M."/>
            <person name="Krenek A."/>
            <person name="Repkova J."/>
        </authorList>
    </citation>
    <scope>NUCLEOTIDE SEQUENCE [LARGE SCALE GENOMIC DNA]</scope>
    <source>
        <strain evidence="3">cv. Tatra</strain>
        <tissue evidence="2">Young leaves</tissue>
    </source>
</reference>